<evidence type="ECO:0000313" key="11">
    <source>
        <dbReference type="Proteomes" id="UP001175353"/>
    </source>
</evidence>
<evidence type="ECO:0000256" key="1">
    <source>
        <dbReference type="ARBA" id="ARBA00004123"/>
    </source>
</evidence>
<reference evidence="10" key="1">
    <citation type="submission" date="2023-06" db="EMBL/GenBank/DDBJ databases">
        <title>Black Yeasts Isolated from many extreme environments.</title>
        <authorList>
            <person name="Coleine C."/>
            <person name="Stajich J.E."/>
            <person name="Selbmann L."/>
        </authorList>
    </citation>
    <scope>NUCLEOTIDE SEQUENCE</scope>
    <source>
        <strain evidence="10">CCFEE 5200</strain>
    </source>
</reference>
<dbReference type="CDD" id="cd19496">
    <property type="entry name" value="Elp5"/>
    <property type="match status" value="1"/>
</dbReference>
<dbReference type="GO" id="GO:0005829">
    <property type="term" value="C:cytosol"/>
    <property type="evidence" value="ECO:0007669"/>
    <property type="project" value="TreeGrafter"/>
</dbReference>
<protein>
    <recommendedName>
        <fullName evidence="5">Elongator complex protein 5</fullName>
    </recommendedName>
</protein>
<gene>
    <name evidence="10" type="ORF">LTR91_021492</name>
</gene>
<dbReference type="GO" id="GO:0005634">
    <property type="term" value="C:nucleus"/>
    <property type="evidence" value="ECO:0007669"/>
    <property type="project" value="UniProtKB-SubCell"/>
</dbReference>
<comment type="pathway">
    <text evidence="3">tRNA modification; 5-methoxycarbonylmethyl-2-thiouridine-tRNA biosynthesis.</text>
</comment>
<keyword evidence="6" id="KW-0963">Cytoplasm</keyword>
<dbReference type="AlphaFoldDB" id="A0AAN6HCI0"/>
<dbReference type="Pfam" id="PF10483">
    <property type="entry name" value="Elong_Iki1"/>
    <property type="match status" value="1"/>
</dbReference>
<evidence type="ECO:0000256" key="2">
    <source>
        <dbReference type="ARBA" id="ARBA00004496"/>
    </source>
</evidence>
<evidence type="ECO:0000256" key="8">
    <source>
        <dbReference type="ARBA" id="ARBA00023242"/>
    </source>
</evidence>
<dbReference type="GO" id="GO:0033588">
    <property type="term" value="C:elongator holoenzyme complex"/>
    <property type="evidence" value="ECO:0007669"/>
    <property type="project" value="InterPro"/>
</dbReference>
<comment type="similarity">
    <text evidence="4">Belongs to the ELP5 family.</text>
</comment>
<evidence type="ECO:0000313" key="10">
    <source>
        <dbReference type="EMBL" id="KAK0958113.1"/>
    </source>
</evidence>
<comment type="subcellular location">
    <subcellularLocation>
        <location evidence="2">Cytoplasm</location>
    </subcellularLocation>
    <subcellularLocation>
        <location evidence="1">Nucleus</location>
    </subcellularLocation>
</comment>
<evidence type="ECO:0000256" key="3">
    <source>
        <dbReference type="ARBA" id="ARBA00005043"/>
    </source>
</evidence>
<proteinExistence type="inferred from homology"/>
<feature type="compositionally biased region" description="Basic and acidic residues" evidence="9">
    <location>
        <begin position="326"/>
        <end position="336"/>
    </location>
</feature>
<dbReference type="PANTHER" id="PTHR15641:SF1">
    <property type="entry name" value="ELONGATOR COMPLEX PROTEIN 5"/>
    <property type="match status" value="1"/>
</dbReference>
<dbReference type="Proteomes" id="UP001175353">
    <property type="component" value="Unassembled WGS sequence"/>
</dbReference>
<evidence type="ECO:0000256" key="6">
    <source>
        <dbReference type="ARBA" id="ARBA00022490"/>
    </source>
</evidence>
<dbReference type="GO" id="GO:0000049">
    <property type="term" value="F:tRNA binding"/>
    <property type="evidence" value="ECO:0007669"/>
    <property type="project" value="TreeGrafter"/>
</dbReference>
<evidence type="ECO:0000256" key="5">
    <source>
        <dbReference type="ARBA" id="ARBA00020264"/>
    </source>
</evidence>
<organism evidence="10 11">
    <name type="scientific">Friedmanniomyces endolithicus</name>
    <dbReference type="NCBI Taxonomy" id="329885"/>
    <lineage>
        <taxon>Eukaryota</taxon>
        <taxon>Fungi</taxon>
        <taxon>Dikarya</taxon>
        <taxon>Ascomycota</taxon>
        <taxon>Pezizomycotina</taxon>
        <taxon>Dothideomycetes</taxon>
        <taxon>Dothideomycetidae</taxon>
        <taxon>Mycosphaerellales</taxon>
        <taxon>Teratosphaeriaceae</taxon>
        <taxon>Friedmanniomyces</taxon>
    </lineage>
</organism>
<sequence>MATRAAPKVCDAIETVLSNATPHLPITSHSMPPTNLQHRRTHNLLLINKLLSQRDASSPFTLVLDSLEQSARPLISEYMRRAKLANVHVVFVSFETLRKPRDADIFISAWYLTLPAWQKEVADALKGRQGQTTLLILDTLNPLSATHPPNLAPLLSTLITPTTSLLAIYHQDIPLPISQPPQNAYAPAPLTLLKYLATTIYTMHSLHHVLARKAAQERSHVEPSFGLEEGKEGVLQGLGANGREGVVVEMEHRRKSGRGVREWYFLSSPPPARRSQASGVLGGGGKVGDDRGEMVFLEDHPLYRSPEREGVSGGEGGEEGTFELGPTEKQRRDREGVVLPYFDAQKGGGEGGRILYDMGSEDDFDEEEDEI</sequence>
<dbReference type="GO" id="GO:0002098">
    <property type="term" value="P:tRNA wobble uridine modification"/>
    <property type="evidence" value="ECO:0007669"/>
    <property type="project" value="InterPro"/>
</dbReference>
<dbReference type="Gene3D" id="3.40.50.300">
    <property type="entry name" value="P-loop containing nucleotide triphosphate hydrolases"/>
    <property type="match status" value="1"/>
</dbReference>
<comment type="caution">
    <text evidence="10">The sequence shown here is derived from an EMBL/GenBank/DDBJ whole genome shotgun (WGS) entry which is preliminary data.</text>
</comment>
<name>A0AAN6HCI0_9PEZI</name>
<keyword evidence="11" id="KW-1185">Reference proteome</keyword>
<keyword evidence="8" id="KW-0539">Nucleus</keyword>
<dbReference type="EMBL" id="JAUJLE010000385">
    <property type="protein sequence ID" value="KAK0958113.1"/>
    <property type="molecule type" value="Genomic_DNA"/>
</dbReference>
<dbReference type="InterPro" id="IPR019519">
    <property type="entry name" value="Elp5"/>
</dbReference>
<keyword evidence="7" id="KW-0819">tRNA processing</keyword>
<evidence type="ECO:0000256" key="9">
    <source>
        <dbReference type="SAM" id="MobiDB-lite"/>
    </source>
</evidence>
<dbReference type="PANTHER" id="PTHR15641">
    <property type="entry name" value="ELONGATOR COMPLEX PROTEIN 5"/>
    <property type="match status" value="1"/>
</dbReference>
<feature type="region of interest" description="Disordered" evidence="9">
    <location>
        <begin position="304"/>
        <end position="371"/>
    </location>
</feature>
<evidence type="ECO:0000256" key="4">
    <source>
        <dbReference type="ARBA" id="ARBA00009567"/>
    </source>
</evidence>
<accession>A0AAN6HCI0</accession>
<evidence type="ECO:0000256" key="7">
    <source>
        <dbReference type="ARBA" id="ARBA00022694"/>
    </source>
</evidence>
<feature type="compositionally biased region" description="Acidic residues" evidence="9">
    <location>
        <begin position="359"/>
        <end position="371"/>
    </location>
</feature>
<dbReference type="InterPro" id="IPR027417">
    <property type="entry name" value="P-loop_NTPase"/>
</dbReference>